<evidence type="ECO:0000256" key="4">
    <source>
        <dbReference type="ARBA" id="ARBA00023014"/>
    </source>
</evidence>
<evidence type="ECO:0000256" key="2">
    <source>
        <dbReference type="ARBA" id="ARBA00022723"/>
    </source>
</evidence>
<reference evidence="6 7" key="1">
    <citation type="journal article" date="2018" name="Int. J. Syst. Evol. Microbiol.">
        <title>Rubneribacter badeniensis gen. nov., sp. nov. and Enteroscipio rubneri gen. nov., sp. nov., new members of the Eggerthellaceae isolated from human faeces.</title>
        <authorList>
            <person name="Danylec N."/>
            <person name="Gobl A."/>
            <person name="Stoll D.A."/>
            <person name="Hetzer B."/>
            <person name="Kulling S.E."/>
            <person name="Huch M."/>
        </authorList>
    </citation>
    <scope>NUCLEOTIDE SEQUENCE [LARGE SCALE GENOMIC DNA]</scope>
    <source>
        <strain evidence="6 7">ResAG-85</strain>
    </source>
</reference>
<evidence type="ECO:0000313" key="6">
    <source>
        <dbReference type="EMBL" id="PNV64811.1"/>
    </source>
</evidence>
<accession>A0A2K2U3D5</accession>
<evidence type="ECO:0000313" key="7">
    <source>
        <dbReference type="Proteomes" id="UP000236488"/>
    </source>
</evidence>
<dbReference type="GO" id="GO:0003824">
    <property type="term" value="F:catalytic activity"/>
    <property type="evidence" value="ECO:0007669"/>
    <property type="project" value="InterPro"/>
</dbReference>
<dbReference type="InterPro" id="IPR058240">
    <property type="entry name" value="rSAM_sf"/>
</dbReference>
<sequence length="321" mass="34052">MSGPRSACDLCPRRCGADRAAGERGACGAGRALVVARAALHFWEEPPISGERGSGAVFFAHCPLRCVYCQNALIAAGEAGAEVSVGRLSEMLLELAAQGALNVNLVTPTHYAPEARAAVAAARAEGLSLPVVWNTSGYETVEAVRANAGTVDVYLSDFKYADAALAARYSHAPDYPEVAIKALEAMVDEVGAPAFDEVDGMPRLVRGVVVRHLALPGALEDSKRVVRLVRERFGDEVLLSLMNQYTPVVAASAAAGDARAARALGRCPELAGRVSGEDYERLLDYADGLGIEDYFWQEGGSAEESFIPPFDLTGVRERSRA</sequence>
<dbReference type="SFLD" id="SFLDS00029">
    <property type="entry name" value="Radical_SAM"/>
    <property type="match status" value="1"/>
</dbReference>
<dbReference type="AlphaFoldDB" id="A0A2K2U3D5"/>
<keyword evidence="7" id="KW-1185">Reference proteome</keyword>
<keyword evidence="4 5" id="KW-0411">Iron-sulfur</keyword>
<comment type="cofactor">
    <cofactor evidence="5">
        <name>[4Fe-4S] cluster</name>
        <dbReference type="ChEBI" id="CHEBI:49883"/>
    </cofactor>
    <text evidence="5">Binds 1 [4Fe-4S] cluster. The cluster is coordinated with 3 cysteines and an exchangeable S-adenosyl-L-methionine.</text>
</comment>
<dbReference type="EMBL" id="PPEL01000066">
    <property type="protein sequence ID" value="PNV64811.1"/>
    <property type="molecule type" value="Genomic_DNA"/>
</dbReference>
<dbReference type="PIRSF" id="PIRSF004869">
    <property type="entry name" value="PflX_prd"/>
    <property type="match status" value="1"/>
</dbReference>
<keyword evidence="1 5" id="KW-0949">S-adenosyl-L-methionine</keyword>
<dbReference type="InterPro" id="IPR013785">
    <property type="entry name" value="Aldolase_TIM"/>
</dbReference>
<dbReference type="InterPro" id="IPR007197">
    <property type="entry name" value="rSAM"/>
</dbReference>
<keyword evidence="2 5" id="KW-0479">Metal-binding</keyword>
<dbReference type="SUPFAM" id="SSF102114">
    <property type="entry name" value="Radical SAM enzymes"/>
    <property type="match status" value="1"/>
</dbReference>
<dbReference type="InterPro" id="IPR040085">
    <property type="entry name" value="MJ0674-like"/>
</dbReference>
<evidence type="ECO:0000256" key="5">
    <source>
        <dbReference type="PIRSR" id="PIRSR004869-50"/>
    </source>
</evidence>
<dbReference type="PANTHER" id="PTHR43075">
    <property type="entry name" value="FORMATE LYASE ACTIVATING ENZYME, PUTATIVE (AFU_ORTHOLOGUE AFUA_2G15630)-RELATED"/>
    <property type="match status" value="1"/>
</dbReference>
<evidence type="ECO:0000256" key="3">
    <source>
        <dbReference type="ARBA" id="ARBA00023004"/>
    </source>
</evidence>
<dbReference type="InterPro" id="IPR016431">
    <property type="entry name" value="Pyrv-formate_lyase-activ_prd"/>
</dbReference>
<feature type="binding site" evidence="5">
    <location>
        <position position="69"/>
    </location>
    <ligand>
        <name>[4Fe-4S] cluster</name>
        <dbReference type="ChEBI" id="CHEBI:49883"/>
        <note>4Fe-4S-S-AdoMet</note>
    </ligand>
</feature>
<feature type="binding site" evidence="5">
    <location>
        <position position="66"/>
    </location>
    <ligand>
        <name>[4Fe-4S] cluster</name>
        <dbReference type="ChEBI" id="CHEBI:49883"/>
        <note>4Fe-4S-S-AdoMet</note>
    </ligand>
</feature>
<comment type="caution">
    <text evidence="6">The sequence shown here is derived from an EMBL/GenBank/DDBJ whole genome shotgun (WGS) entry which is preliminary data.</text>
</comment>
<name>A0A2K2U3D5_9ACTN</name>
<dbReference type="GO" id="GO:0046872">
    <property type="term" value="F:metal ion binding"/>
    <property type="evidence" value="ECO:0007669"/>
    <property type="project" value="UniProtKB-KW"/>
</dbReference>
<dbReference type="GO" id="GO:0051536">
    <property type="term" value="F:iron-sulfur cluster binding"/>
    <property type="evidence" value="ECO:0007669"/>
    <property type="project" value="UniProtKB-KW"/>
</dbReference>
<organism evidence="6 7">
    <name type="scientific">Rubneribacter badeniensis</name>
    <dbReference type="NCBI Taxonomy" id="2070688"/>
    <lineage>
        <taxon>Bacteria</taxon>
        <taxon>Bacillati</taxon>
        <taxon>Actinomycetota</taxon>
        <taxon>Coriobacteriia</taxon>
        <taxon>Eggerthellales</taxon>
        <taxon>Eggerthellaceae</taxon>
        <taxon>Rubneribacter</taxon>
    </lineage>
</organism>
<dbReference type="PANTHER" id="PTHR43075:SF1">
    <property type="entry name" value="FORMATE LYASE ACTIVATING ENZYME, PUTATIVE (AFU_ORTHOLOGUE AFUA_2G15630)-RELATED"/>
    <property type="match status" value="1"/>
</dbReference>
<dbReference type="RefSeq" id="WP_092200891.1">
    <property type="nucleotide sequence ID" value="NZ_PPEL01000066.1"/>
</dbReference>
<gene>
    <name evidence="6" type="ORF">C2L80_09990</name>
</gene>
<keyword evidence="3 5" id="KW-0408">Iron</keyword>
<dbReference type="Proteomes" id="UP000236488">
    <property type="component" value="Unassembled WGS sequence"/>
</dbReference>
<dbReference type="SFLD" id="SFLDG01099">
    <property type="entry name" value="Uncharacterised_Radical_SAM_Su"/>
    <property type="match status" value="1"/>
</dbReference>
<evidence type="ECO:0000256" key="1">
    <source>
        <dbReference type="ARBA" id="ARBA00022691"/>
    </source>
</evidence>
<protein>
    <submittedName>
        <fullName evidence="6">Radical SAM protein</fullName>
    </submittedName>
</protein>
<proteinExistence type="predicted"/>
<dbReference type="Gene3D" id="3.20.20.70">
    <property type="entry name" value="Aldolase class I"/>
    <property type="match status" value="1"/>
</dbReference>
<feature type="binding site" evidence="5">
    <location>
        <position position="62"/>
    </location>
    <ligand>
        <name>[4Fe-4S] cluster</name>
        <dbReference type="ChEBI" id="CHEBI:49883"/>
        <note>4Fe-4S-S-AdoMet</note>
    </ligand>
</feature>